<dbReference type="AlphaFoldDB" id="A0A3Q7GKE7"/>
<protein>
    <submittedName>
        <fullName evidence="2">Uncharacterized protein</fullName>
    </submittedName>
</protein>
<name>A0A3Q7GKE7_SOLLC</name>
<reference evidence="2" key="2">
    <citation type="submission" date="2019-01" db="UniProtKB">
        <authorList>
            <consortium name="EnsemblPlants"/>
        </authorList>
    </citation>
    <scope>IDENTIFICATION</scope>
    <source>
        <strain evidence="2">cv. Heinz 1706</strain>
    </source>
</reference>
<dbReference type="EnsemblPlants" id="Solyc05g041995.1.1">
    <property type="protein sequence ID" value="Solyc05g041995.1.1"/>
    <property type="gene ID" value="Solyc05g041995.1"/>
</dbReference>
<proteinExistence type="predicted"/>
<feature type="compositionally biased region" description="Polar residues" evidence="1">
    <location>
        <begin position="1"/>
        <end position="10"/>
    </location>
</feature>
<sequence>MSQPTNNNIHKSQHKREEKLRNITKKKTQVTPAAITDDQELRQLKWGVQSDLMVSILKDCISTTNYKILEDQRECKVQNNI</sequence>
<dbReference type="Proteomes" id="UP000004994">
    <property type="component" value="Chromosome 5"/>
</dbReference>
<evidence type="ECO:0000313" key="3">
    <source>
        <dbReference type="Proteomes" id="UP000004994"/>
    </source>
</evidence>
<evidence type="ECO:0000256" key="1">
    <source>
        <dbReference type="SAM" id="MobiDB-lite"/>
    </source>
</evidence>
<dbReference type="Gramene" id="Solyc05g041995.1.1">
    <property type="protein sequence ID" value="Solyc05g041995.1.1"/>
    <property type="gene ID" value="Solyc05g041995.1"/>
</dbReference>
<feature type="region of interest" description="Disordered" evidence="1">
    <location>
        <begin position="1"/>
        <end position="31"/>
    </location>
</feature>
<organism evidence="2">
    <name type="scientific">Solanum lycopersicum</name>
    <name type="common">Tomato</name>
    <name type="synonym">Lycopersicon esculentum</name>
    <dbReference type="NCBI Taxonomy" id="4081"/>
    <lineage>
        <taxon>Eukaryota</taxon>
        <taxon>Viridiplantae</taxon>
        <taxon>Streptophyta</taxon>
        <taxon>Embryophyta</taxon>
        <taxon>Tracheophyta</taxon>
        <taxon>Spermatophyta</taxon>
        <taxon>Magnoliopsida</taxon>
        <taxon>eudicotyledons</taxon>
        <taxon>Gunneridae</taxon>
        <taxon>Pentapetalae</taxon>
        <taxon>asterids</taxon>
        <taxon>lamiids</taxon>
        <taxon>Solanales</taxon>
        <taxon>Solanaceae</taxon>
        <taxon>Solanoideae</taxon>
        <taxon>Solaneae</taxon>
        <taxon>Solanum</taxon>
        <taxon>Solanum subgen. Lycopersicon</taxon>
    </lineage>
</organism>
<keyword evidence="3" id="KW-1185">Reference proteome</keyword>
<evidence type="ECO:0000313" key="2">
    <source>
        <dbReference type="EnsemblPlants" id="Solyc05g041995.1.1"/>
    </source>
</evidence>
<accession>A0A3Q7GKE7</accession>
<dbReference type="InParanoid" id="A0A3Q7GKE7"/>
<reference evidence="2" key="1">
    <citation type="journal article" date="2012" name="Nature">
        <title>The tomato genome sequence provides insights into fleshy fruit evolution.</title>
        <authorList>
            <consortium name="Tomato Genome Consortium"/>
        </authorList>
    </citation>
    <scope>NUCLEOTIDE SEQUENCE [LARGE SCALE GENOMIC DNA]</scope>
    <source>
        <strain evidence="2">cv. Heinz 1706</strain>
    </source>
</reference>